<evidence type="ECO:0000313" key="2">
    <source>
        <dbReference type="Proteomes" id="UP001314263"/>
    </source>
</evidence>
<reference evidence="1 2" key="1">
    <citation type="submission" date="2023-10" db="EMBL/GenBank/DDBJ databases">
        <authorList>
            <person name="Maclean D."/>
            <person name="Macfadyen A."/>
        </authorList>
    </citation>
    <scope>NUCLEOTIDE SEQUENCE [LARGE SCALE GENOMIC DNA]</scope>
</reference>
<dbReference type="AlphaFoldDB" id="A0AAV1I492"/>
<sequence>MVSQLGTLVLAVLIVAAIFAIIVDRKLTGMRIVGQGSPEPFDVAGPGSVPPTGSALTSAATTTVPVTSSSIAQVQPAIPTTPPSSSVAQAAPAILPAVPTPAIQTVPPVIPSPSPAPAITPPIAVMTPMTPISQLTSPTGTAPLPLSMTPISDQTQPAMKQPVRAIKTPVVPFVDNKHCKQEDRGVYTNDTAYTCDMTTRATYDMNTPGNLRKELEALDNRRRDIANRLNINLDPNHRVGCTTDADCNVLSWSLDGKKNVCKVDHTCMCNSGAGPLCLQPARYKDPAQMSVEEIRRFKMQDDLSLFTIIDYRRWLFLYRDDPQDLTDDHIKNFRLMMAGEEIHKNMIPAARLSPPPSVQNYLNLLDRGKAMQIKDLNLDTGPYLASNAFAYDNFIPPMEQPNLRGIDADSDKKVDAKALAEQVIPRGTRQPSQASG</sequence>
<keyword evidence="2" id="KW-1185">Reference proteome</keyword>
<name>A0AAV1I492_9CHLO</name>
<accession>A0AAV1I492</accession>
<dbReference type="EMBL" id="CAUYUE010000005">
    <property type="protein sequence ID" value="CAK0777443.1"/>
    <property type="molecule type" value="Genomic_DNA"/>
</dbReference>
<evidence type="ECO:0000313" key="1">
    <source>
        <dbReference type="EMBL" id="CAK0777443.1"/>
    </source>
</evidence>
<comment type="caution">
    <text evidence="1">The sequence shown here is derived from an EMBL/GenBank/DDBJ whole genome shotgun (WGS) entry which is preliminary data.</text>
</comment>
<gene>
    <name evidence="1" type="ORF">CVIRNUC_004490</name>
</gene>
<dbReference type="Proteomes" id="UP001314263">
    <property type="component" value="Unassembled WGS sequence"/>
</dbReference>
<protein>
    <submittedName>
        <fullName evidence="1">Uncharacterized protein</fullName>
    </submittedName>
</protein>
<organism evidence="1 2">
    <name type="scientific">Coccomyxa viridis</name>
    <dbReference type="NCBI Taxonomy" id="1274662"/>
    <lineage>
        <taxon>Eukaryota</taxon>
        <taxon>Viridiplantae</taxon>
        <taxon>Chlorophyta</taxon>
        <taxon>core chlorophytes</taxon>
        <taxon>Trebouxiophyceae</taxon>
        <taxon>Trebouxiophyceae incertae sedis</taxon>
        <taxon>Coccomyxaceae</taxon>
        <taxon>Coccomyxa</taxon>
    </lineage>
</organism>
<proteinExistence type="predicted"/>